<dbReference type="EMBL" id="NDHI03003478">
    <property type="protein sequence ID" value="PNJ38813.1"/>
    <property type="molecule type" value="Genomic_DNA"/>
</dbReference>
<protein>
    <submittedName>
        <fullName evidence="1">NDUFS8 isoform 9</fullName>
    </submittedName>
</protein>
<comment type="caution">
    <text evidence="1">The sequence shown here is derived from an EMBL/GenBank/DDBJ whole genome shotgun (WGS) entry which is preliminary data.</text>
</comment>
<evidence type="ECO:0000313" key="1">
    <source>
        <dbReference type="EMBL" id="PNJ38813.1"/>
    </source>
</evidence>
<organism evidence="1">
    <name type="scientific">Pongo abelii</name>
    <name type="common">Sumatran orangutan</name>
    <name type="synonym">Pongo pygmaeus abelii</name>
    <dbReference type="NCBI Taxonomy" id="9601"/>
    <lineage>
        <taxon>Eukaryota</taxon>
        <taxon>Metazoa</taxon>
        <taxon>Chordata</taxon>
        <taxon>Craniata</taxon>
        <taxon>Vertebrata</taxon>
        <taxon>Euteleostomi</taxon>
        <taxon>Mammalia</taxon>
        <taxon>Eutheria</taxon>
        <taxon>Euarchontoglires</taxon>
        <taxon>Primates</taxon>
        <taxon>Haplorrhini</taxon>
        <taxon>Catarrhini</taxon>
        <taxon>Hominidae</taxon>
        <taxon>Pongo</taxon>
    </lineage>
</organism>
<accession>A0A2J8U0N0</accession>
<name>A0A2J8U0N0_PONAB</name>
<dbReference type="AlphaFoldDB" id="A0A2J8U0N0"/>
<proteinExistence type="predicted"/>
<gene>
    <name evidence="1" type="ORF">CR201_G0031567</name>
</gene>
<reference evidence="1" key="1">
    <citation type="submission" date="2017-12" db="EMBL/GenBank/DDBJ databases">
        <title>High-resolution comparative analysis of great ape genomes.</title>
        <authorList>
            <person name="Pollen A."/>
            <person name="Hastie A."/>
            <person name="Hormozdiari F."/>
            <person name="Dougherty M."/>
            <person name="Liu R."/>
            <person name="Chaisson M."/>
            <person name="Hoppe E."/>
            <person name="Hill C."/>
            <person name="Pang A."/>
            <person name="Hillier L."/>
            <person name="Baker C."/>
            <person name="Armstrong J."/>
            <person name="Shendure J."/>
            <person name="Paten B."/>
            <person name="Wilson R."/>
            <person name="Chao H."/>
            <person name="Schneider V."/>
            <person name="Ventura M."/>
            <person name="Kronenberg Z."/>
            <person name="Murali S."/>
            <person name="Gordon D."/>
            <person name="Cantsilieris S."/>
            <person name="Munson K."/>
            <person name="Nelson B."/>
            <person name="Raja A."/>
            <person name="Underwood J."/>
            <person name="Diekhans M."/>
            <person name="Fiddes I."/>
            <person name="Haussler D."/>
            <person name="Eichler E."/>
        </authorList>
    </citation>
    <scope>NUCLEOTIDE SEQUENCE [LARGE SCALE GENOMIC DNA]</scope>
    <source>
        <strain evidence="1">Susie</strain>
    </source>
</reference>
<sequence length="70" mass="7478">MRRPLCATGLDRVGDHWEDALPDHAYAAAGPGPGCTCRTSLWPEPPQQCSGSHLQVCEHAGARDGHEVSD</sequence>